<dbReference type="AlphaFoldDB" id="A0A133V1X8"/>
<dbReference type="EMBL" id="LHXW01000004">
    <property type="protein sequence ID" value="KXB00453.1"/>
    <property type="molecule type" value="Genomic_DNA"/>
</dbReference>
<protein>
    <recommendedName>
        <fullName evidence="3">DUF1152 domain-containing protein</fullName>
    </recommendedName>
</protein>
<evidence type="ECO:0000313" key="1">
    <source>
        <dbReference type="EMBL" id="KXB00453.1"/>
    </source>
</evidence>
<evidence type="ECO:0000313" key="2">
    <source>
        <dbReference type="Proteomes" id="UP000070520"/>
    </source>
</evidence>
<dbReference type="InterPro" id="IPR010581">
    <property type="entry name" value="DUF1152"/>
</dbReference>
<reference evidence="1 2" key="1">
    <citation type="journal article" date="2016" name="Sci. Rep.">
        <title>Metabolic traits of an uncultured archaeal lineage -MSBL1- from brine pools of the Red Sea.</title>
        <authorList>
            <person name="Mwirichia R."/>
            <person name="Alam I."/>
            <person name="Rashid M."/>
            <person name="Vinu M."/>
            <person name="Ba-Alawi W."/>
            <person name="Anthony Kamau A."/>
            <person name="Kamanda Ngugi D."/>
            <person name="Goker M."/>
            <person name="Klenk H.P."/>
            <person name="Bajic V."/>
            <person name="Stingl U."/>
        </authorList>
    </citation>
    <scope>NUCLEOTIDE SEQUENCE [LARGE SCALE GENOMIC DNA]</scope>
    <source>
        <strain evidence="1">SCGC-AAA261C02</strain>
    </source>
</reference>
<dbReference type="Proteomes" id="UP000070520">
    <property type="component" value="Unassembled WGS sequence"/>
</dbReference>
<gene>
    <name evidence="1" type="ORF">AKJ42_00770</name>
</gene>
<keyword evidence="2" id="KW-1185">Reference proteome</keyword>
<organism evidence="1 2">
    <name type="scientific">candidate division MSBL1 archaeon SCGC-AAA261C02</name>
    <dbReference type="NCBI Taxonomy" id="1698272"/>
    <lineage>
        <taxon>Archaea</taxon>
        <taxon>Methanobacteriati</taxon>
        <taxon>Methanobacteriota</taxon>
        <taxon>candidate division MSBL1</taxon>
    </lineage>
</organism>
<sequence length="323" mass="34658">MTESLDDMAKKANKALVLGIGGGGDVVGTIPTSRYLRELDVKTIVGGLTWERYVNDPEPGPRKISELENAKPLSNTTALANAKTQSKSGVRFTEAIIAEALGEETFLLDFNEGVQGAISGLNTAFEKLDIDLFVGIDVGGDVLARGDEEGLHSMLADSMNLAAMTKLKIPTILGVLGFGVDGELDLDTLLENTARVASKGGYLGARGLTQKDLDVLDKVIGNTKTEATALAARAAKGEMGKTKIREGYREVYLTPISALTFFLDPLIVLEEISIVGEKLVSTKSLDEAQEILKENGVPSELTFERNYVWKDYVEKDKLSDGGS</sequence>
<dbReference type="Pfam" id="PF06626">
    <property type="entry name" value="DUF1152"/>
    <property type="match status" value="1"/>
</dbReference>
<name>A0A133V1X8_9EURY</name>
<comment type="caution">
    <text evidence="1">The sequence shown here is derived from an EMBL/GenBank/DDBJ whole genome shotgun (WGS) entry which is preliminary data.</text>
</comment>
<accession>A0A133V1X8</accession>
<proteinExistence type="predicted"/>
<evidence type="ECO:0008006" key="3">
    <source>
        <dbReference type="Google" id="ProtNLM"/>
    </source>
</evidence>